<reference evidence="8" key="1">
    <citation type="journal article" date="2014" name="Nat. Commun.">
        <title>The emerging biofuel crop Camelina sativa retains a highly undifferentiated hexaploid genome structure.</title>
        <authorList>
            <person name="Kagale S."/>
            <person name="Koh C."/>
            <person name="Nixon J."/>
            <person name="Bollina V."/>
            <person name="Clarke W.E."/>
            <person name="Tuteja R."/>
            <person name="Spillane C."/>
            <person name="Robinson S.J."/>
            <person name="Links M.G."/>
            <person name="Clarke C."/>
            <person name="Higgins E.E."/>
            <person name="Huebert T."/>
            <person name="Sharpe A.G."/>
            <person name="Parkin I.A."/>
        </authorList>
    </citation>
    <scope>NUCLEOTIDE SEQUENCE [LARGE SCALE GENOMIC DNA]</scope>
    <source>
        <strain evidence="8">cv. DH55</strain>
    </source>
</reference>
<feature type="domain" description="TTF-type" evidence="7">
    <location>
        <begin position="1"/>
        <end position="95"/>
    </location>
</feature>
<dbReference type="InterPro" id="IPR052035">
    <property type="entry name" value="ZnF_BED_domain_contain"/>
</dbReference>
<evidence type="ECO:0000256" key="6">
    <source>
        <dbReference type="ARBA" id="ARBA00023242"/>
    </source>
</evidence>
<dbReference type="InterPro" id="IPR025525">
    <property type="entry name" value="hAT-like_transposase_RNase-H"/>
</dbReference>
<dbReference type="InterPro" id="IPR006580">
    <property type="entry name" value="Znf_TTF"/>
</dbReference>
<dbReference type="RefSeq" id="XP_010473942.1">
    <property type="nucleotide sequence ID" value="XM_010475640.1"/>
</dbReference>
<dbReference type="GeneID" id="104753376"/>
<dbReference type="InterPro" id="IPR012337">
    <property type="entry name" value="RNaseH-like_sf"/>
</dbReference>
<keyword evidence="6" id="KW-0539">Nucleus</keyword>
<dbReference type="PANTHER" id="PTHR46481">
    <property type="entry name" value="ZINC FINGER BED DOMAIN-CONTAINING PROTEIN 4"/>
    <property type="match status" value="1"/>
</dbReference>
<evidence type="ECO:0000313" key="9">
    <source>
        <dbReference type="RefSeq" id="XP_010473942.1"/>
    </source>
</evidence>
<keyword evidence="2" id="KW-0479">Metal-binding</keyword>
<proteinExistence type="predicted"/>
<gene>
    <name evidence="9" type="primary">LOC104753376</name>
</gene>
<evidence type="ECO:0000256" key="4">
    <source>
        <dbReference type="ARBA" id="ARBA00022833"/>
    </source>
</evidence>
<evidence type="ECO:0000313" key="8">
    <source>
        <dbReference type="Proteomes" id="UP000694864"/>
    </source>
</evidence>
<name>A0ABM0WP22_CAMSA</name>
<dbReference type="Pfam" id="PF14372">
    <property type="entry name" value="hAT-like_RNase-H"/>
    <property type="match status" value="1"/>
</dbReference>
<protein>
    <submittedName>
        <fullName evidence="9">Zinc finger BED domain-containing protein RICESLEEPER 2-like</fullName>
    </submittedName>
</protein>
<keyword evidence="5" id="KW-0238">DNA-binding</keyword>
<dbReference type="SMART" id="SM00597">
    <property type="entry name" value="ZnF_TTF"/>
    <property type="match status" value="1"/>
</dbReference>
<reference evidence="9" key="2">
    <citation type="submission" date="2025-08" db="UniProtKB">
        <authorList>
            <consortium name="RefSeq"/>
        </authorList>
    </citation>
    <scope>IDENTIFICATION</scope>
    <source>
        <tissue evidence="9">Leaf</tissue>
    </source>
</reference>
<keyword evidence="4" id="KW-0862">Zinc</keyword>
<keyword evidence="8" id="KW-1185">Reference proteome</keyword>
<dbReference type="SMART" id="SM00614">
    <property type="entry name" value="ZnF_BED"/>
    <property type="match status" value="1"/>
</dbReference>
<dbReference type="Proteomes" id="UP000694864">
    <property type="component" value="Chromosome 16"/>
</dbReference>
<organism evidence="8 9">
    <name type="scientific">Camelina sativa</name>
    <name type="common">False flax</name>
    <name type="synonym">Myagrum sativum</name>
    <dbReference type="NCBI Taxonomy" id="90675"/>
    <lineage>
        <taxon>Eukaryota</taxon>
        <taxon>Viridiplantae</taxon>
        <taxon>Streptophyta</taxon>
        <taxon>Embryophyta</taxon>
        <taxon>Tracheophyta</taxon>
        <taxon>Spermatophyta</taxon>
        <taxon>Magnoliopsida</taxon>
        <taxon>eudicotyledons</taxon>
        <taxon>Gunneridae</taxon>
        <taxon>Pentapetalae</taxon>
        <taxon>rosids</taxon>
        <taxon>malvids</taxon>
        <taxon>Brassicales</taxon>
        <taxon>Brassicaceae</taxon>
        <taxon>Camelineae</taxon>
        <taxon>Camelina</taxon>
    </lineage>
</organism>
<sequence length="308" mass="36576">MRNYFVIEKSDDGEERAYCKKCPKSYLWQPTSGTSNLKRHYEKCSLNVDVERKRVKFDDKIAREKFSRVIIRHNLPFLVVEYEELRDFHSYLNPDYKCYTRNTAAADVVKTWEKEKLRLSKILSFCDILPPHTGDALAGKIHECLKEWGTEKKDGLFVISGALTKIRETVKYLKGSKSRRIAFGECVEGDGEVLLSLDVQHRWNSTYLMLEKVLKYERALNRFKVVDKNYKHCPSTQDWKRAKLIHEILMPFYSITTLMSGRSYSTSNLYFGHVWKIQCLLEVNRNHDDNMIREMIHKMRLKYDKYWE</sequence>
<keyword evidence="3" id="KW-0863">Zinc-finger</keyword>
<comment type="subcellular location">
    <subcellularLocation>
        <location evidence="1">Nucleus</location>
    </subcellularLocation>
</comment>
<accession>A0ABM0WP22</accession>
<evidence type="ECO:0000256" key="2">
    <source>
        <dbReference type="ARBA" id="ARBA00022723"/>
    </source>
</evidence>
<evidence type="ECO:0000256" key="5">
    <source>
        <dbReference type="ARBA" id="ARBA00023125"/>
    </source>
</evidence>
<evidence type="ECO:0000259" key="7">
    <source>
        <dbReference type="SMART" id="SM00597"/>
    </source>
</evidence>
<evidence type="ECO:0000256" key="1">
    <source>
        <dbReference type="ARBA" id="ARBA00004123"/>
    </source>
</evidence>
<dbReference type="PANTHER" id="PTHR46481:SF10">
    <property type="entry name" value="ZINC FINGER BED DOMAIN-CONTAINING PROTEIN 39"/>
    <property type="match status" value="1"/>
</dbReference>
<dbReference type="SUPFAM" id="SSF53098">
    <property type="entry name" value="Ribonuclease H-like"/>
    <property type="match status" value="1"/>
</dbReference>
<evidence type="ECO:0000256" key="3">
    <source>
        <dbReference type="ARBA" id="ARBA00022771"/>
    </source>
</evidence>